<evidence type="ECO:0000256" key="3">
    <source>
        <dbReference type="ARBA" id="ARBA00012438"/>
    </source>
</evidence>
<feature type="transmembrane region" description="Helical" evidence="12">
    <location>
        <begin position="176"/>
        <end position="195"/>
    </location>
</feature>
<dbReference type="InterPro" id="IPR003594">
    <property type="entry name" value="HATPase_dom"/>
</dbReference>
<feature type="transmembrane region" description="Helical" evidence="12">
    <location>
        <begin position="20"/>
        <end position="40"/>
    </location>
</feature>
<dbReference type="GeneID" id="97487707"/>
<dbReference type="Gene3D" id="6.10.340.10">
    <property type="match status" value="1"/>
</dbReference>
<dbReference type="Gene3D" id="1.10.287.130">
    <property type="match status" value="1"/>
</dbReference>
<dbReference type="Proteomes" id="UP000037395">
    <property type="component" value="Unassembled WGS sequence"/>
</dbReference>
<dbReference type="CDD" id="cd06225">
    <property type="entry name" value="HAMP"/>
    <property type="match status" value="1"/>
</dbReference>
<evidence type="ECO:0000256" key="12">
    <source>
        <dbReference type="SAM" id="Phobius"/>
    </source>
</evidence>
<reference evidence="15" key="1">
    <citation type="journal article" date="2014" name="Int. J. Syst. Evol. Microbiol.">
        <title>Complete genome sequence of Corynebacterium casei LMG S-19264T (=DSM 44701T), isolated from a smear-ripened cheese.</title>
        <authorList>
            <consortium name="US DOE Joint Genome Institute (JGI-PGF)"/>
            <person name="Walter F."/>
            <person name="Albersmeier A."/>
            <person name="Kalinowski J."/>
            <person name="Ruckert C."/>
        </authorList>
    </citation>
    <scope>NUCLEOTIDE SEQUENCE</scope>
    <source>
        <strain evidence="15">JCM 4434</strain>
    </source>
</reference>
<evidence type="ECO:0000256" key="6">
    <source>
        <dbReference type="ARBA" id="ARBA00022692"/>
    </source>
</evidence>
<proteinExistence type="predicted"/>
<dbReference type="InterPro" id="IPR003660">
    <property type="entry name" value="HAMP_dom"/>
</dbReference>
<evidence type="ECO:0000313" key="17">
    <source>
        <dbReference type="Proteomes" id="UP000037395"/>
    </source>
</evidence>
<dbReference type="SMART" id="SM00388">
    <property type="entry name" value="HisKA"/>
    <property type="match status" value="1"/>
</dbReference>
<accession>A0A1E7NFE9</accession>
<dbReference type="SUPFAM" id="SSF47384">
    <property type="entry name" value="Homodimeric domain of signal transducing histidine kinase"/>
    <property type="match status" value="1"/>
</dbReference>
<dbReference type="EC" id="2.7.13.3" evidence="3"/>
<dbReference type="InterPro" id="IPR004358">
    <property type="entry name" value="Sig_transdc_His_kin-like_C"/>
</dbReference>
<evidence type="ECO:0000313" key="16">
    <source>
        <dbReference type="EMBL" id="OEV39213.1"/>
    </source>
</evidence>
<dbReference type="PROSITE" id="PS50885">
    <property type="entry name" value="HAMP"/>
    <property type="match status" value="1"/>
</dbReference>
<dbReference type="PANTHER" id="PTHR45436:SF5">
    <property type="entry name" value="SENSOR HISTIDINE KINASE TRCS"/>
    <property type="match status" value="1"/>
</dbReference>
<evidence type="ECO:0000256" key="1">
    <source>
        <dbReference type="ARBA" id="ARBA00000085"/>
    </source>
</evidence>
<dbReference type="Pfam" id="PF00512">
    <property type="entry name" value="HisKA"/>
    <property type="match status" value="1"/>
</dbReference>
<dbReference type="PRINTS" id="PR00344">
    <property type="entry name" value="BCTRLSENSOR"/>
</dbReference>
<comment type="caution">
    <text evidence="16">The sequence shown here is derived from an EMBL/GenBank/DDBJ whole genome shotgun (WGS) entry which is preliminary data.</text>
</comment>
<keyword evidence="7 15" id="KW-0418">Kinase</keyword>
<dbReference type="GO" id="GO:0005886">
    <property type="term" value="C:plasma membrane"/>
    <property type="evidence" value="ECO:0007669"/>
    <property type="project" value="UniProtKB-SubCell"/>
</dbReference>
<gene>
    <name evidence="15" type="primary">mprB</name>
    <name evidence="15" type="ORF">GCM10010502_47010</name>
    <name evidence="16" type="ORF">HS99_0000330</name>
</gene>
<dbReference type="Pfam" id="PF02518">
    <property type="entry name" value="HATPase_c"/>
    <property type="match status" value="1"/>
</dbReference>
<sequence>MTGPAVRRPRLPRPGLRTTLSLAFAAMAALVAVLIGTLGYRAAAALIRDDEADDFNSAVHAVSGQVEREKLYPGDFNGPSGLGEQLLHPIRVTAQALDSSGAVLPGTSRVVLPTTPDERALAHAEAPARTVTYECDLPGATWRVGVVSLGGGRGAVQVVQRLDDVELLLARLRTQMVAVVAAVVLVAGGAGWLVAGRITGRLVRLTDAAELVASSGRLDVPVPAAGTDEVGRLGRAFDRMLVRLATAKENQRRLVQDAGHELRTPLTSLRTNLSVLPSIDRLPPAERAALLADLSEEARELTELVEELVALAADRKADEDPVEVVLAEVVHEAAAQARRRSDREITVDTDGTVVIARPDALARAVNNLLDNAAKFDPAGTSPIEVVARGQRVEVRDRGPGVDAADLDRIFDRFYRATAARSLPGSGLGLAIVAEVARSHGGTAFAANRKGGGAVIGFTLGD</sequence>
<dbReference type="PROSITE" id="PS50109">
    <property type="entry name" value="HIS_KIN"/>
    <property type="match status" value="1"/>
</dbReference>
<evidence type="ECO:0000256" key="2">
    <source>
        <dbReference type="ARBA" id="ARBA00004236"/>
    </source>
</evidence>
<evidence type="ECO:0000259" key="13">
    <source>
        <dbReference type="PROSITE" id="PS50109"/>
    </source>
</evidence>
<dbReference type="Gene3D" id="3.30.565.10">
    <property type="entry name" value="Histidine kinase-like ATPase, C-terminal domain"/>
    <property type="match status" value="1"/>
</dbReference>
<feature type="domain" description="HAMP" evidence="14">
    <location>
        <begin position="196"/>
        <end position="249"/>
    </location>
</feature>
<comment type="subcellular location">
    <subcellularLocation>
        <location evidence="2">Cell membrane</location>
    </subcellularLocation>
</comment>
<organism evidence="16 17">
    <name type="scientific">Kitasatospora aureofaciens</name>
    <name type="common">Streptomyces aureofaciens</name>
    <dbReference type="NCBI Taxonomy" id="1894"/>
    <lineage>
        <taxon>Bacteria</taxon>
        <taxon>Bacillati</taxon>
        <taxon>Actinomycetota</taxon>
        <taxon>Actinomycetes</taxon>
        <taxon>Kitasatosporales</taxon>
        <taxon>Streptomycetaceae</taxon>
        <taxon>Kitasatospora</taxon>
    </lineage>
</organism>
<dbReference type="RefSeq" id="WP_030550150.1">
    <property type="nucleotide sequence ID" value="NZ_BMUB01000011.1"/>
</dbReference>
<keyword evidence="17" id="KW-1185">Reference proteome</keyword>
<dbReference type="SMART" id="SM00387">
    <property type="entry name" value="HATPase_c"/>
    <property type="match status" value="1"/>
</dbReference>
<dbReference type="InterPro" id="IPR003661">
    <property type="entry name" value="HisK_dim/P_dom"/>
</dbReference>
<keyword evidence="10 12" id="KW-0472">Membrane</keyword>
<evidence type="ECO:0000256" key="8">
    <source>
        <dbReference type="ARBA" id="ARBA00022989"/>
    </source>
</evidence>
<keyword evidence="4" id="KW-0597">Phosphoprotein</keyword>
<evidence type="ECO:0000256" key="9">
    <source>
        <dbReference type="ARBA" id="ARBA00023012"/>
    </source>
</evidence>
<comment type="catalytic activity">
    <reaction evidence="1">
        <text>ATP + protein L-histidine = ADP + protein N-phospho-L-histidine.</text>
        <dbReference type="EC" id="2.7.13.3"/>
    </reaction>
</comment>
<dbReference type="Pfam" id="PF00672">
    <property type="entry name" value="HAMP"/>
    <property type="match status" value="1"/>
</dbReference>
<protein>
    <recommendedName>
        <fullName evidence="3">histidine kinase</fullName>
        <ecNumber evidence="3">2.7.13.3</ecNumber>
    </recommendedName>
</protein>
<keyword evidence="5" id="KW-0808">Transferase</keyword>
<evidence type="ECO:0000256" key="4">
    <source>
        <dbReference type="ARBA" id="ARBA00022553"/>
    </source>
</evidence>
<dbReference type="SUPFAM" id="SSF55874">
    <property type="entry name" value="ATPase domain of HSP90 chaperone/DNA topoisomerase II/histidine kinase"/>
    <property type="match status" value="1"/>
</dbReference>
<dbReference type="SMART" id="SM00304">
    <property type="entry name" value="HAMP"/>
    <property type="match status" value="1"/>
</dbReference>
<feature type="domain" description="Histidine kinase" evidence="13">
    <location>
        <begin position="257"/>
        <end position="461"/>
    </location>
</feature>
<dbReference type="CDD" id="cd00075">
    <property type="entry name" value="HATPase"/>
    <property type="match status" value="1"/>
</dbReference>
<dbReference type="InterPro" id="IPR036890">
    <property type="entry name" value="HATPase_C_sf"/>
</dbReference>
<name>A0A1E7NFE9_KITAU</name>
<evidence type="ECO:0000259" key="14">
    <source>
        <dbReference type="PROSITE" id="PS50885"/>
    </source>
</evidence>
<reference evidence="16 17" key="2">
    <citation type="submission" date="2014-07" db="EMBL/GenBank/DDBJ databases">
        <authorList>
            <person name="Zhang J.E."/>
            <person name="Yang H."/>
            <person name="Guo J."/>
            <person name="Deng Z."/>
            <person name="Luo H."/>
            <person name="Luo M."/>
            <person name="Zhao B."/>
        </authorList>
    </citation>
    <scope>NUCLEOTIDE SEQUENCE [LARGE SCALE GENOMIC DNA]</scope>
    <source>
        <strain evidence="16">ATCC 10762</strain>
        <strain evidence="17">ATCC 10762 / DSM 40127 / CCM 3239 / JCM 4008 / LMG 5968 / NBRC 12843 / NCIMB 8234 / A-377</strain>
    </source>
</reference>
<dbReference type="GO" id="GO:0000155">
    <property type="term" value="F:phosphorelay sensor kinase activity"/>
    <property type="evidence" value="ECO:0007669"/>
    <property type="project" value="InterPro"/>
</dbReference>
<dbReference type="EMBL" id="BMUB01000011">
    <property type="protein sequence ID" value="GGU88710.1"/>
    <property type="molecule type" value="Genomic_DNA"/>
</dbReference>
<keyword evidence="8 12" id="KW-1133">Transmembrane helix</keyword>
<feature type="coiled-coil region" evidence="11">
    <location>
        <begin position="287"/>
        <end position="314"/>
    </location>
</feature>
<dbReference type="EMBL" id="JPRF03000001">
    <property type="protein sequence ID" value="OEV39213.1"/>
    <property type="molecule type" value="Genomic_DNA"/>
</dbReference>
<keyword evidence="9" id="KW-0902">Two-component regulatory system</keyword>
<dbReference type="Proteomes" id="UP000610124">
    <property type="component" value="Unassembled WGS sequence"/>
</dbReference>
<dbReference type="SUPFAM" id="SSF158472">
    <property type="entry name" value="HAMP domain-like"/>
    <property type="match status" value="1"/>
</dbReference>
<reference evidence="15" key="5">
    <citation type="submission" date="2020-09" db="EMBL/GenBank/DDBJ databases">
        <authorList>
            <person name="Sun Q."/>
            <person name="Ohkuma M."/>
        </authorList>
    </citation>
    <scope>NUCLEOTIDE SEQUENCE</scope>
    <source>
        <strain evidence="15">JCM 4434</strain>
    </source>
</reference>
<evidence type="ECO:0000256" key="11">
    <source>
        <dbReference type="SAM" id="Coils"/>
    </source>
</evidence>
<accession>A0A8H9HTG8</accession>
<keyword evidence="11" id="KW-0175">Coiled coil</keyword>
<dbReference type="PANTHER" id="PTHR45436">
    <property type="entry name" value="SENSOR HISTIDINE KINASE YKOH"/>
    <property type="match status" value="1"/>
</dbReference>
<dbReference type="InterPro" id="IPR036097">
    <property type="entry name" value="HisK_dim/P_sf"/>
</dbReference>
<dbReference type="AlphaFoldDB" id="A0A1E7NFE9"/>
<reference evidence="16" key="3">
    <citation type="submission" date="2016-08" db="EMBL/GenBank/DDBJ databases">
        <title>Sequencing, Assembly and Comparative Genomics of S. aureofaciens ATCC 10762.</title>
        <authorList>
            <person name="Gradnigo J.S."/>
            <person name="Johnson N."/>
            <person name="Somerville G.A."/>
        </authorList>
    </citation>
    <scope>NUCLEOTIDE SEQUENCE [LARGE SCALE GENOMIC DNA]</scope>
    <source>
        <strain evidence="16">ATCC 10762</strain>
    </source>
</reference>
<keyword evidence="6 12" id="KW-0812">Transmembrane</keyword>
<dbReference type="CDD" id="cd00082">
    <property type="entry name" value="HisKA"/>
    <property type="match status" value="1"/>
</dbReference>
<evidence type="ECO:0000313" key="15">
    <source>
        <dbReference type="EMBL" id="GGU88710.1"/>
    </source>
</evidence>
<evidence type="ECO:0000256" key="7">
    <source>
        <dbReference type="ARBA" id="ARBA00022777"/>
    </source>
</evidence>
<evidence type="ECO:0000256" key="5">
    <source>
        <dbReference type="ARBA" id="ARBA00022679"/>
    </source>
</evidence>
<dbReference type="InterPro" id="IPR050428">
    <property type="entry name" value="TCS_sensor_his_kinase"/>
</dbReference>
<reference evidence="17" key="4">
    <citation type="submission" date="2016-08" db="EMBL/GenBank/DDBJ databases">
        <title>Sequencing, assembly and comparative genomics of S. aureofaciens ATCC 10762.</title>
        <authorList>
            <person name="Gradnigo J.S."/>
            <person name="Johnson N."/>
            <person name="Somerville G.A."/>
        </authorList>
    </citation>
    <scope>NUCLEOTIDE SEQUENCE [LARGE SCALE GENOMIC DNA]</scope>
    <source>
        <strain evidence="17">ATCC 10762 / DSM 40127 / CCM 3239 / JCM 4008 / LMG 5968 / NBRC 12843 / NCIMB 8234 / A-377</strain>
    </source>
</reference>
<dbReference type="InterPro" id="IPR005467">
    <property type="entry name" value="His_kinase_dom"/>
</dbReference>
<evidence type="ECO:0000256" key="10">
    <source>
        <dbReference type="ARBA" id="ARBA00023136"/>
    </source>
</evidence>